<dbReference type="PIR" id="T33284">
    <property type="entry name" value="T33284"/>
</dbReference>
<keyword evidence="5" id="KW-0479">Metal-binding</keyword>
<feature type="transmembrane region" description="Helical" evidence="8">
    <location>
        <begin position="42"/>
        <end position="61"/>
    </location>
</feature>
<dbReference type="Bgee" id="WBGene00015152">
    <property type="expression patterns" value="Expressed in larva and 3 other cell types or tissues"/>
</dbReference>
<dbReference type="OMA" id="CAKCENT"/>
<proteinExistence type="inferred from homology"/>
<evidence type="ECO:0000313" key="12">
    <source>
        <dbReference type="WormBase" id="B0348.2a"/>
    </source>
</evidence>
<dbReference type="ExpressionAtlas" id="O61958">
    <property type="expression patterns" value="baseline and differential"/>
</dbReference>
<keyword evidence="8" id="KW-1133">Transmembrane helix</keyword>
<keyword evidence="8" id="KW-0812">Transmembrane</keyword>
<dbReference type="Proteomes" id="UP000001940">
    <property type="component" value="Chromosome V"/>
</dbReference>
<protein>
    <submittedName>
        <fullName evidence="10">LITAF domain-containing protein</fullName>
    </submittedName>
</protein>
<dbReference type="InParanoid" id="O61958"/>
<evidence type="ECO:0000259" key="9">
    <source>
        <dbReference type="PROSITE" id="PS51837"/>
    </source>
</evidence>
<evidence type="ECO:0000256" key="5">
    <source>
        <dbReference type="ARBA" id="ARBA00022723"/>
    </source>
</evidence>
<dbReference type="SMART" id="SM00714">
    <property type="entry name" value="LITAF"/>
    <property type="match status" value="1"/>
</dbReference>
<dbReference type="GO" id="GO:0005765">
    <property type="term" value="C:lysosomal membrane"/>
    <property type="evidence" value="ECO:0007669"/>
    <property type="project" value="UniProtKB-SubCell"/>
</dbReference>
<dbReference type="PANTHER" id="PTHR23292:SF1">
    <property type="entry name" value="LITAF DOMAIN-CONTAINING PROTEIN"/>
    <property type="match status" value="1"/>
</dbReference>
<dbReference type="GeneID" id="181936"/>
<evidence type="ECO:0000256" key="6">
    <source>
        <dbReference type="ARBA" id="ARBA00022833"/>
    </source>
</evidence>
<dbReference type="UCSC" id="B0348.2">
    <property type="organism name" value="c. elegans"/>
</dbReference>
<evidence type="ECO:0000256" key="7">
    <source>
        <dbReference type="ARBA" id="ARBA00023136"/>
    </source>
</evidence>
<dbReference type="Pfam" id="PF10601">
    <property type="entry name" value="zf-LITAF-like"/>
    <property type="match status" value="1"/>
</dbReference>
<accession>O61958</accession>
<dbReference type="HOGENOM" id="CLU_095549_6_0_1"/>
<keyword evidence="11" id="KW-1185">Reference proteome</keyword>
<evidence type="ECO:0000313" key="11">
    <source>
        <dbReference type="Proteomes" id="UP000001940"/>
    </source>
</evidence>
<dbReference type="AlphaFoldDB" id="O61958"/>
<keyword evidence="7 8" id="KW-0472">Membrane</keyword>
<dbReference type="GO" id="GO:0008270">
    <property type="term" value="F:zinc ion binding"/>
    <property type="evidence" value="ECO:0000318"/>
    <property type="project" value="GO_Central"/>
</dbReference>
<comment type="subcellular location">
    <subcellularLocation>
        <location evidence="2">Endosome membrane</location>
        <topology evidence="2">Peripheral membrane protein</topology>
    </subcellularLocation>
    <subcellularLocation>
        <location evidence="1">Late endosome membrane</location>
    </subcellularLocation>
    <subcellularLocation>
        <location evidence="3">Lysosome membrane</location>
        <topology evidence="3">Peripheral membrane protein</topology>
        <orientation evidence="3">Cytoplasmic side</orientation>
    </subcellularLocation>
</comment>
<evidence type="ECO:0000256" key="1">
    <source>
        <dbReference type="ARBA" id="ARBA00004414"/>
    </source>
</evidence>
<dbReference type="PROSITE" id="PS51837">
    <property type="entry name" value="LITAF"/>
    <property type="match status" value="1"/>
</dbReference>
<reference evidence="10 11" key="1">
    <citation type="journal article" date="1998" name="Science">
        <title>Genome sequence of the nematode C. elegans: a platform for investigating biology.</title>
        <authorList>
            <consortium name="The C. elegans sequencing consortium"/>
            <person name="Sulson J.E."/>
            <person name="Waterston R."/>
        </authorList>
    </citation>
    <scope>NUCLEOTIDE SEQUENCE [LARGE SCALE GENOMIC DNA]</scope>
    <source>
        <strain evidence="10 11">Bristol N2</strain>
    </source>
</reference>
<evidence type="ECO:0000313" key="10">
    <source>
        <dbReference type="EMBL" id="CCD61781.1"/>
    </source>
</evidence>
<dbReference type="InterPro" id="IPR006629">
    <property type="entry name" value="LITAF"/>
</dbReference>
<dbReference type="RefSeq" id="NP_503127.2">
    <property type="nucleotide sequence ID" value="NM_070726.2"/>
</dbReference>
<gene>
    <name evidence="10 12" type="ORF">B0348.2</name>
    <name evidence="10" type="ORF">CELE_B0348.2</name>
</gene>
<dbReference type="PaxDb" id="6239-B0348.2"/>
<dbReference type="AGR" id="WB:WBGene00015152"/>
<comment type="similarity">
    <text evidence="4">Belongs to the CDIP1/LITAF family.</text>
</comment>
<dbReference type="GO" id="GO:0031902">
    <property type="term" value="C:late endosome membrane"/>
    <property type="evidence" value="ECO:0007669"/>
    <property type="project" value="UniProtKB-SubCell"/>
</dbReference>
<dbReference type="WormBase" id="B0348.2a">
    <property type="protein sequence ID" value="CE32297"/>
    <property type="gene ID" value="WBGene00015152"/>
</dbReference>
<dbReference type="CTD" id="181936"/>
<organism evidence="10 11">
    <name type="scientific">Caenorhabditis elegans</name>
    <dbReference type="NCBI Taxonomy" id="6239"/>
    <lineage>
        <taxon>Eukaryota</taxon>
        <taxon>Metazoa</taxon>
        <taxon>Ecdysozoa</taxon>
        <taxon>Nematoda</taxon>
        <taxon>Chromadorea</taxon>
        <taxon>Rhabditida</taxon>
        <taxon>Rhabditina</taxon>
        <taxon>Rhabditomorpha</taxon>
        <taxon>Rhabditoidea</taxon>
        <taxon>Rhabditidae</taxon>
        <taxon>Peloderinae</taxon>
        <taxon>Caenorhabditis</taxon>
    </lineage>
</organism>
<evidence type="ECO:0000256" key="3">
    <source>
        <dbReference type="ARBA" id="ARBA00004630"/>
    </source>
</evidence>
<name>O61958_CAEEL</name>
<sequence length="86" mass="9730">MTTTVVVLGPTLTECTEPHQVFCQKCQCNQVTRTETQLGACWWVVFIIGCLLFWPICYWLCCDSSKDTMHYCPSCGTLLEIRKGGC</sequence>
<dbReference type="InterPro" id="IPR037519">
    <property type="entry name" value="LITAF_fam"/>
</dbReference>
<dbReference type="PANTHER" id="PTHR23292">
    <property type="entry name" value="LIPOPOLYSACCHARIDE-INDUCED TUMOR NECROSIS FACTOR-ALPHA FACTOR"/>
    <property type="match status" value="1"/>
</dbReference>
<evidence type="ECO:0000256" key="4">
    <source>
        <dbReference type="ARBA" id="ARBA00005975"/>
    </source>
</evidence>
<feature type="domain" description="LITAF" evidence="9">
    <location>
        <begin position="3"/>
        <end position="84"/>
    </location>
</feature>
<keyword evidence="6" id="KW-0862">Zinc</keyword>
<dbReference type="EMBL" id="BX284605">
    <property type="protein sequence ID" value="CCD61781.1"/>
    <property type="molecule type" value="Genomic_DNA"/>
</dbReference>
<dbReference type="OrthoDB" id="5599753at2759"/>
<dbReference type="PhylomeDB" id="O61958"/>
<evidence type="ECO:0000256" key="2">
    <source>
        <dbReference type="ARBA" id="ARBA00004481"/>
    </source>
</evidence>
<evidence type="ECO:0000256" key="8">
    <source>
        <dbReference type="SAM" id="Phobius"/>
    </source>
</evidence>